<proteinExistence type="predicted"/>
<dbReference type="RefSeq" id="WP_184420966.1">
    <property type="nucleotide sequence ID" value="NZ_AP027362.1"/>
</dbReference>
<accession>A0A7X0TRZ8</accession>
<dbReference type="Gene3D" id="1.20.120.550">
    <property type="entry name" value="Membrane associated eicosanoid/glutathione metabolism-like domain"/>
    <property type="match status" value="1"/>
</dbReference>
<dbReference type="GO" id="GO:0016020">
    <property type="term" value="C:membrane"/>
    <property type="evidence" value="ECO:0007669"/>
    <property type="project" value="UniProtKB-SubCell"/>
</dbReference>
<sequence>MSILIWCLFITILLPILSKGPVAYAQNKLGRYDNNNPRAQQATLTGFGARALAAHQNAFESLILFAPALLLAIATNNTGSLIEQLAITHVIARLCYHILYLLNWGTLRSLVWFIGFGTTLAIVIQCLPI</sequence>
<evidence type="ECO:0000256" key="1">
    <source>
        <dbReference type="ARBA" id="ARBA00004370"/>
    </source>
</evidence>
<dbReference type="InterPro" id="IPR023352">
    <property type="entry name" value="MAPEG-like_dom_sf"/>
</dbReference>
<dbReference type="Proteomes" id="UP000537141">
    <property type="component" value="Unassembled WGS sequence"/>
</dbReference>
<evidence type="ECO:0000313" key="6">
    <source>
        <dbReference type="EMBL" id="MBB6541589.1"/>
    </source>
</evidence>
<dbReference type="PANTHER" id="PTHR35371">
    <property type="entry name" value="INNER MEMBRANE PROTEIN"/>
    <property type="match status" value="1"/>
</dbReference>
<reference evidence="6 7" key="1">
    <citation type="submission" date="2020-08" db="EMBL/GenBank/DDBJ databases">
        <title>Genomic Encyclopedia of Type Strains, Phase IV (KMG-IV): sequencing the most valuable type-strain genomes for metagenomic binning, comparative biology and taxonomic classification.</title>
        <authorList>
            <person name="Goeker M."/>
        </authorList>
    </citation>
    <scope>NUCLEOTIDE SEQUENCE [LARGE SCALE GENOMIC DNA]</scope>
    <source>
        <strain evidence="6 7">DSM 26287</strain>
    </source>
</reference>
<comment type="caution">
    <text evidence="6">The sequence shown here is derived from an EMBL/GenBank/DDBJ whole genome shotgun (WGS) entry which is preliminary data.</text>
</comment>
<gene>
    <name evidence="6" type="ORF">HNQ55_000063</name>
</gene>
<evidence type="ECO:0000313" key="7">
    <source>
        <dbReference type="Proteomes" id="UP000537141"/>
    </source>
</evidence>
<name>A0A7X0TRZ8_9GAMM</name>
<evidence type="ECO:0000256" key="3">
    <source>
        <dbReference type="ARBA" id="ARBA00022989"/>
    </source>
</evidence>
<dbReference type="EMBL" id="JACHHU010000001">
    <property type="protein sequence ID" value="MBB6541589.1"/>
    <property type="molecule type" value="Genomic_DNA"/>
</dbReference>
<keyword evidence="7" id="KW-1185">Reference proteome</keyword>
<dbReference type="SUPFAM" id="SSF161084">
    <property type="entry name" value="MAPEG domain-like"/>
    <property type="match status" value="1"/>
</dbReference>
<dbReference type="InterPro" id="IPR001129">
    <property type="entry name" value="Membr-assoc_MAPEG"/>
</dbReference>
<comment type="subcellular location">
    <subcellularLocation>
        <location evidence="1">Membrane</location>
    </subcellularLocation>
</comment>
<feature type="transmembrane region" description="Helical" evidence="5">
    <location>
        <begin position="110"/>
        <end position="127"/>
    </location>
</feature>
<dbReference type="Pfam" id="PF01124">
    <property type="entry name" value="MAPEG"/>
    <property type="match status" value="1"/>
</dbReference>
<keyword evidence="4 5" id="KW-0472">Membrane</keyword>
<evidence type="ECO:0000256" key="5">
    <source>
        <dbReference type="SAM" id="Phobius"/>
    </source>
</evidence>
<dbReference type="AlphaFoldDB" id="A0A7X0TRZ8"/>
<evidence type="ECO:0000256" key="4">
    <source>
        <dbReference type="ARBA" id="ARBA00023136"/>
    </source>
</evidence>
<evidence type="ECO:0000256" key="2">
    <source>
        <dbReference type="ARBA" id="ARBA00022692"/>
    </source>
</evidence>
<keyword evidence="2 5" id="KW-0812">Transmembrane</keyword>
<protein>
    <submittedName>
        <fullName evidence="6">Putative MAPEG superfamily protein</fullName>
    </submittedName>
</protein>
<feature type="transmembrane region" description="Helical" evidence="5">
    <location>
        <begin position="49"/>
        <end position="73"/>
    </location>
</feature>
<organism evidence="6 7">
    <name type="scientific">Thalassotalea piscium</name>
    <dbReference type="NCBI Taxonomy" id="1230533"/>
    <lineage>
        <taxon>Bacteria</taxon>
        <taxon>Pseudomonadati</taxon>
        <taxon>Pseudomonadota</taxon>
        <taxon>Gammaproteobacteria</taxon>
        <taxon>Alteromonadales</taxon>
        <taxon>Colwelliaceae</taxon>
        <taxon>Thalassotalea</taxon>
    </lineage>
</organism>
<keyword evidence="3 5" id="KW-1133">Transmembrane helix</keyword>
<dbReference type="PANTHER" id="PTHR35371:SF1">
    <property type="entry name" value="BLR7753 PROTEIN"/>
    <property type="match status" value="1"/>
</dbReference>